<accession>A0A542E4H8</accession>
<evidence type="ECO:0000256" key="1">
    <source>
        <dbReference type="ARBA" id="ARBA00001917"/>
    </source>
</evidence>
<evidence type="ECO:0000256" key="4">
    <source>
        <dbReference type="PIRSR" id="PIRSR000138-1"/>
    </source>
</evidence>
<gene>
    <name evidence="7" type="ORF">FB458_3350</name>
</gene>
<feature type="binding site" evidence="5">
    <location>
        <position position="53"/>
    </location>
    <ligand>
        <name>glyoxylate</name>
        <dbReference type="ChEBI" id="CHEBI:36655"/>
    </ligand>
</feature>
<comment type="caution">
    <text evidence="7">The sequence shown here is derived from an EMBL/GenBank/DDBJ whole genome shotgun (WGS) entry which is preliminary data.</text>
</comment>
<feature type="binding site" evidence="5">
    <location>
        <position position="331"/>
    </location>
    <ligand>
        <name>glyoxylate</name>
        <dbReference type="ChEBI" id="CHEBI:36655"/>
    </ligand>
</feature>
<evidence type="ECO:0000256" key="5">
    <source>
        <dbReference type="PIRSR" id="PIRSR000138-2"/>
    </source>
</evidence>
<dbReference type="Pfam" id="PF01070">
    <property type="entry name" value="FMN_dh"/>
    <property type="match status" value="1"/>
</dbReference>
<dbReference type="PANTHER" id="PTHR10578:SF143">
    <property type="entry name" value="FMN-DEPENDENT ALPHA-HYDROXY ACID DEHYDROGENASE PB1A11.03"/>
    <property type="match status" value="1"/>
</dbReference>
<dbReference type="AlphaFoldDB" id="A0A542E4H8"/>
<feature type="active site" description="Proton acceptor" evidence="4">
    <location>
        <position position="328"/>
    </location>
</feature>
<feature type="binding site" evidence="5">
    <location>
        <begin position="382"/>
        <end position="383"/>
    </location>
    <ligand>
        <name>FMN</name>
        <dbReference type="ChEBI" id="CHEBI:58210"/>
    </ligand>
</feature>
<dbReference type="EMBL" id="VFMN01000001">
    <property type="protein sequence ID" value="TQJ10231.1"/>
    <property type="molecule type" value="Genomic_DNA"/>
</dbReference>
<dbReference type="Gene3D" id="3.20.20.70">
    <property type="entry name" value="Aldolase class I"/>
    <property type="match status" value="1"/>
</dbReference>
<dbReference type="Proteomes" id="UP000317893">
    <property type="component" value="Unassembled WGS sequence"/>
</dbReference>
<evidence type="ECO:0000256" key="2">
    <source>
        <dbReference type="ARBA" id="ARBA00023002"/>
    </source>
</evidence>
<feature type="binding site" evidence="5">
    <location>
        <begin position="359"/>
        <end position="363"/>
    </location>
    <ligand>
        <name>FMN</name>
        <dbReference type="ChEBI" id="CHEBI:58210"/>
    </ligand>
</feature>
<feature type="binding site" evidence="5">
    <location>
        <position position="304"/>
    </location>
    <ligand>
        <name>FMN</name>
        <dbReference type="ChEBI" id="CHEBI:58210"/>
    </ligand>
</feature>
<keyword evidence="7" id="KW-0413">Isomerase</keyword>
<evidence type="ECO:0000256" key="3">
    <source>
        <dbReference type="ARBA" id="ARBA00024042"/>
    </source>
</evidence>
<name>A0A542E4H8_9MICO</name>
<keyword evidence="8" id="KW-1185">Reference proteome</keyword>
<feature type="binding site" evidence="5">
    <location>
        <position position="326"/>
    </location>
    <ligand>
        <name>FMN</name>
        <dbReference type="ChEBI" id="CHEBI:58210"/>
    </ligand>
</feature>
<feature type="binding site" evidence="5">
    <location>
        <position position="194"/>
    </location>
    <ligand>
        <name>glyoxylate</name>
        <dbReference type="ChEBI" id="CHEBI:36655"/>
    </ligand>
</feature>
<dbReference type="GO" id="GO:0010181">
    <property type="term" value="F:FMN binding"/>
    <property type="evidence" value="ECO:0007669"/>
    <property type="project" value="InterPro"/>
</dbReference>
<feature type="binding site" evidence="5">
    <location>
        <position position="157"/>
    </location>
    <ligand>
        <name>FMN</name>
        <dbReference type="ChEBI" id="CHEBI:58210"/>
    </ligand>
</feature>
<keyword evidence="2" id="KW-0560">Oxidoreductase</keyword>
<keyword evidence="5" id="KW-0288">FMN</keyword>
<dbReference type="OrthoDB" id="9770452at2"/>
<dbReference type="InterPro" id="IPR037396">
    <property type="entry name" value="FMN_HAD"/>
</dbReference>
<dbReference type="InterPro" id="IPR008259">
    <property type="entry name" value="FMN_hydac_DH_AS"/>
</dbReference>
<evidence type="ECO:0000259" key="6">
    <source>
        <dbReference type="PROSITE" id="PS51349"/>
    </source>
</evidence>
<feature type="binding site" evidence="5">
    <location>
        <position position="159"/>
    </location>
    <ligand>
        <name>glyoxylate</name>
        <dbReference type="ChEBI" id="CHEBI:36655"/>
    </ligand>
</feature>
<feature type="binding site" evidence="5">
    <location>
        <position position="185"/>
    </location>
    <ligand>
        <name>FMN</name>
        <dbReference type="ChEBI" id="CHEBI:58210"/>
    </ligand>
</feature>
<dbReference type="InterPro" id="IPR000262">
    <property type="entry name" value="FMN-dep_DH"/>
</dbReference>
<dbReference type="InterPro" id="IPR012133">
    <property type="entry name" value="Alpha-hydoxy_acid_DH_FMN"/>
</dbReference>
<comment type="similarity">
    <text evidence="3">Belongs to the FMN-dependent alpha-hydroxy acid dehydrogenase family.</text>
</comment>
<dbReference type="SUPFAM" id="SSF51395">
    <property type="entry name" value="FMN-linked oxidoreductases"/>
    <property type="match status" value="1"/>
</dbReference>
<feature type="binding site" evidence="5">
    <location>
        <position position="328"/>
    </location>
    <ligand>
        <name>glyoxylate</name>
        <dbReference type="ChEBI" id="CHEBI:36655"/>
    </ligand>
</feature>
<dbReference type="GO" id="GO:0016491">
    <property type="term" value="F:oxidoreductase activity"/>
    <property type="evidence" value="ECO:0007669"/>
    <property type="project" value="UniProtKB-KW"/>
</dbReference>
<protein>
    <submittedName>
        <fullName evidence="7">Isopentenyl diphosphate isomerase/L-lactate dehydrogenase-like FMN-dependent dehydrogenase</fullName>
    </submittedName>
</protein>
<dbReference type="InterPro" id="IPR013785">
    <property type="entry name" value="Aldolase_TIM"/>
</dbReference>
<feature type="binding site" evidence="5">
    <location>
        <begin position="106"/>
        <end position="108"/>
    </location>
    <ligand>
        <name>FMN</name>
        <dbReference type="ChEBI" id="CHEBI:58210"/>
    </ligand>
</feature>
<comment type="cofactor">
    <cofactor evidence="1">
        <name>FMN</name>
        <dbReference type="ChEBI" id="CHEBI:58210"/>
    </cofactor>
</comment>
<evidence type="ECO:0000313" key="8">
    <source>
        <dbReference type="Proteomes" id="UP000317893"/>
    </source>
</evidence>
<dbReference type="PROSITE" id="PS51349">
    <property type="entry name" value="FMN_HYDROXY_ACID_DH_2"/>
    <property type="match status" value="1"/>
</dbReference>
<sequence>MPTPPPSSASPGRARQDAVYRAGVLGRRPVVPAGPDELAERARRVMSPEAWAYVAGGAGAERTVAANRAAFDRWSIVPRMGRDVSSRDLSVELLGRRLPAPVLVAPVGAAGLVARDADVLIGGGAADVGLPYVISTQGSSPMEETAAAMGDAPRWYQLYWSTDDALVDSFVRRAEGIGADAVVVTLDTTLLGWRPRDLDLGSLPFARGIGIAQFTSDPRFLEVVRDVVQEKGGAGRGGAEVTLGALRSLLSIARETPGATLDNLRSPYPRAAVETFLRIYSKPSLTWDDIATLPGRTRLPVLVKGVLHPDDARLALEAGVAGIVVSNHGGRQVDGAIASLDALPDVAAAVGGRVPVLLDGGVRTGADVAKALALGADAILLGRPHVYGLALEGRAGVRTVLENLVAELDLTLGLSGLTSVCELRERGAEVLRRV</sequence>
<evidence type="ECO:0000313" key="7">
    <source>
        <dbReference type="EMBL" id="TQJ10231.1"/>
    </source>
</evidence>
<feature type="binding site" evidence="5">
    <location>
        <position position="135"/>
    </location>
    <ligand>
        <name>FMN</name>
        <dbReference type="ChEBI" id="CHEBI:58210"/>
    </ligand>
</feature>
<dbReference type="PROSITE" id="PS00557">
    <property type="entry name" value="FMN_HYDROXY_ACID_DH_1"/>
    <property type="match status" value="1"/>
</dbReference>
<dbReference type="GO" id="GO:0016853">
    <property type="term" value="F:isomerase activity"/>
    <property type="evidence" value="ECO:0007669"/>
    <property type="project" value="UniProtKB-KW"/>
</dbReference>
<organism evidence="7 8">
    <name type="scientific">Lapillicoccus jejuensis</name>
    <dbReference type="NCBI Taxonomy" id="402171"/>
    <lineage>
        <taxon>Bacteria</taxon>
        <taxon>Bacillati</taxon>
        <taxon>Actinomycetota</taxon>
        <taxon>Actinomycetes</taxon>
        <taxon>Micrococcales</taxon>
        <taxon>Intrasporangiaceae</taxon>
        <taxon>Lapillicoccus</taxon>
    </lineage>
</organism>
<proteinExistence type="inferred from homology"/>
<feature type="domain" description="FMN hydroxy acid dehydrogenase" evidence="6">
    <location>
        <begin position="27"/>
        <end position="433"/>
    </location>
</feature>
<keyword evidence="5" id="KW-0285">Flavoprotein</keyword>
<dbReference type="PIRSF" id="PIRSF000138">
    <property type="entry name" value="Al-hdrx_acd_dh"/>
    <property type="match status" value="1"/>
</dbReference>
<dbReference type="RefSeq" id="WP_141849488.1">
    <property type="nucleotide sequence ID" value="NZ_BAAAPR010000022.1"/>
</dbReference>
<dbReference type="PANTHER" id="PTHR10578">
    <property type="entry name" value="S -2-HYDROXY-ACID OXIDASE-RELATED"/>
    <property type="match status" value="1"/>
</dbReference>
<reference evidence="7 8" key="1">
    <citation type="submission" date="2019-06" db="EMBL/GenBank/DDBJ databases">
        <title>Sequencing the genomes of 1000 actinobacteria strains.</title>
        <authorList>
            <person name="Klenk H.-P."/>
        </authorList>
    </citation>
    <scope>NUCLEOTIDE SEQUENCE [LARGE SCALE GENOMIC DNA]</scope>
    <source>
        <strain evidence="7 8">DSM 18607</strain>
    </source>
</reference>